<comment type="caution">
    <text evidence="1">The sequence shown here is derived from an EMBL/GenBank/DDBJ whole genome shotgun (WGS) entry which is preliminary data.</text>
</comment>
<accession>A0A2N0NF89</accession>
<dbReference type="Proteomes" id="UP000232722">
    <property type="component" value="Unassembled WGS sequence"/>
</dbReference>
<evidence type="ECO:0000313" key="2">
    <source>
        <dbReference type="Proteomes" id="UP000232722"/>
    </source>
</evidence>
<protein>
    <submittedName>
        <fullName evidence="1">Uncharacterized protein</fullName>
    </submittedName>
</protein>
<proteinExistence type="predicted"/>
<organism evidence="1 2">
    <name type="scientific">Rhizophagus irregularis</name>
    <dbReference type="NCBI Taxonomy" id="588596"/>
    <lineage>
        <taxon>Eukaryota</taxon>
        <taxon>Fungi</taxon>
        <taxon>Fungi incertae sedis</taxon>
        <taxon>Mucoromycota</taxon>
        <taxon>Glomeromycotina</taxon>
        <taxon>Glomeromycetes</taxon>
        <taxon>Glomerales</taxon>
        <taxon>Glomeraceae</taxon>
        <taxon>Rhizophagus</taxon>
    </lineage>
</organism>
<gene>
    <name evidence="1" type="ORF">RhiirA5_441882</name>
</gene>
<dbReference type="EMBL" id="LLXJ01008556">
    <property type="protein sequence ID" value="PKB93246.1"/>
    <property type="molecule type" value="Genomic_DNA"/>
</dbReference>
<evidence type="ECO:0000313" key="1">
    <source>
        <dbReference type="EMBL" id="PKB93246.1"/>
    </source>
</evidence>
<dbReference type="AlphaFoldDB" id="A0A2N0NF89"/>
<reference evidence="1 2" key="2">
    <citation type="submission" date="2017-09" db="EMBL/GenBank/DDBJ databases">
        <title>Extensive intraspecific genome diversity in a model arbuscular mycorrhizal fungus.</title>
        <authorList>
            <person name="Chen E.C."/>
            <person name="Morin E."/>
            <person name="Beaudet D."/>
            <person name="Noel J."/>
            <person name="Ndikumana S."/>
            <person name="Charron P."/>
            <person name="St-Onge C."/>
            <person name="Giorgi J."/>
            <person name="Grigoriev I.V."/>
            <person name="Roux C."/>
            <person name="Martin F.M."/>
            <person name="Corradi N."/>
        </authorList>
    </citation>
    <scope>NUCLEOTIDE SEQUENCE [LARGE SCALE GENOMIC DNA]</scope>
    <source>
        <strain evidence="1 2">A5</strain>
    </source>
</reference>
<reference evidence="1 2" key="1">
    <citation type="submission" date="2016-04" db="EMBL/GenBank/DDBJ databases">
        <title>Genome analyses suggest a sexual origin of heterokaryosis in a supposedly ancient asexual fungus.</title>
        <authorList>
            <person name="Ropars J."/>
            <person name="Sedzielewska K."/>
            <person name="Noel J."/>
            <person name="Charron P."/>
            <person name="Farinelli L."/>
            <person name="Marton T."/>
            <person name="Kruger M."/>
            <person name="Pelin A."/>
            <person name="Brachmann A."/>
            <person name="Corradi N."/>
        </authorList>
    </citation>
    <scope>NUCLEOTIDE SEQUENCE [LARGE SCALE GENOMIC DNA]</scope>
    <source>
        <strain evidence="1 2">A5</strain>
    </source>
</reference>
<sequence length="65" mass="7414">MAYIHILPLYYNSGLSPCTIDFYESETGQLIVIQYSESVARFLRRLNPIALNMMVDKISIFPKAG</sequence>
<name>A0A2N0NF89_9GLOM</name>